<keyword evidence="9" id="KW-1185">Reference proteome</keyword>
<feature type="domain" description="Major facilitator superfamily (MFS) profile" evidence="7">
    <location>
        <begin position="1"/>
        <end position="385"/>
    </location>
</feature>
<dbReference type="PANTHER" id="PTHR23502:SF51">
    <property type="entry name" value="QUINIDINE RESISTANCE PROTEIN 1-RELATED"/>
    <property type="match status" value="1"/>
</dbReference>
<feature type="transmembrane region" description="Helical" evidence="6">
    <location>
        <begin position="300"/>
        <end position="317"/>
    </location>
</feature>
<evidence type="ECO:0000256" key="1">
    <source>
        <dbReference type="ARBA" id="ARBA00004141"/>
    </source>
</evidence>
<dbReference type="Pfam" id="PF07690">
    <property type="entry name" value="MFS_1"/>
    <property type="match status" value="1"/>
</dbReference>
<comment type="subcellular location">
    <subcellularLocation>
        <location evidence="1">Membrane</location>
        <topology evidence="1">Multi-pass membrane protein</topology>
    </subcellularLocation>
</comment>
<dbReference type="Gene3D" id="1.20.1250.20">
    <property type="entry name" value="MFS general substrate transporter like domains"/>
    <property type="match status" value="1"/>
</dbReference>
<evidence type="ECO:0000256" key="2">
    <source>
        <dbReference type="ARBA" id="ARBA00022448"/>
    </source>
</evidence>
<dbReference type="PANTHER" id="PTHR23502">
    <property type="entry name" value="MAJOR FACILITATOR SUPERFAMILY"/>
    <property type="match status" value="1"/>
</dbReference>
<keyword evidence="5 6" id="KW-0472">Membrane</keyword>
<feature type="transmembrane region" description="Helical" evidence="6">
    <location>
        <begin position="125"/>
        <end position="144"/>
    </location>
</feature>
<sequence length="385" mass="41644">MSVFLPVVATNGLTSATAPMFFGTLADNVGRRLIYASCLLILSLSCVGMALVPTDAYWLLLLLRCFQSAGSASTIALGSGVIGDIAEPAERGGFYGLFQSGPLIGPAIGPIIGGALSGSLGWRSIFWFLCISAGIAFIVIILFLPETLRAIVGDGSVTPPRYLSPVIPIIGRKHSRQHATDQTLAQKKRFRNPFVILRQPDVFVLLFFNGFVCAVYYAVTATISTLFAEAYPFLSETQIGLCFLAIGGGMFFGTLACGSMLDIVYQRAVRRMYPDLDPVQSKEKSKSDPDFPIERVRLEALPYVVFLFVACVLGYGWSVEKQVHMAVPLILQFFVGFSSIIVMTSASTLCIDLAPDQSSAIAACVSGPIKIHHPVLYDVFHTRTT</sequence>
<keyword evidence="3 6" id="KW-0812">Transmembrane</keyword>
<protein>
    <recommendedName>
        <fullName evidence="7">Major facilitator superfamily (MFS) profile domain-containing protein</fullName>
    </recommendedName>
</protein>
<accession>A0ABR3FIN1</accession>
<proteinExistence type="predicted"/>
<dbReference type="EMBL" id="JBAHYK010000325">
    <property type="protein sequence ID" value="KAL0575210.1"/>
    <property type="molecule type" value="Genomic_DNA"/>
</dbReference>
<feature type="transmembrane region" description="Helical" evidence="6">
    <location>
        <begin position="329"/>
        <end position="351"/>
    </location>
</feature>
<dbReference type="InterPro" id="IPR036259">
    <property type="entry name" value="MFS_trans_sf"/>
</dbReference>
<evidence type="ECO:0000256" key="3">
    <source>
        <dbReference type="ARBA" id="ARBA00022692"/>
    </source>
</evidence>
<evidence type="ECO:0000313" key="8">
    <source>
        <dbReference type="EMBL" id="KAL0575210.1"/>
    </source>
</evidence>
<dbReference type="InterPro" id="IPR011701">
    <property type="entry name" value="MFS"/>
</dbReference>
<name>A0ABR3FIN1_9AGAR</name>
<dbReference type="Proteomes" id="UP001465976">
    <property type="component" value="Unassembled WGS sequence"/>
</dbReference>
<evidence type="ECO:0000256" key="5">
    <source>
        <dbReference type="ARBA" id="ARBA00023136"/>
    </source>
</evidence>
<organism evidence="8 9">
    <name type="scientific">Marasmius crinis-equi</name>
    <dbReference type="NCBI Taxonomy" id="585013"/>
    <lineage>
        <taxon>Eukaryota</taxon>
        <taxon>Fungi</taxon>
        <taxon>Dikarya</taxon>
        <taxon>Basidiomycota</taxon>
        <taxon>Agaricomycotina</taxon>
        <taxon>Agaricomycetes</taxon>
        <taxon>Agaricomycetidae</taxon>
        <taxon>Agaricales</taxon>
        <taxon>Marasmiineae</taxon>
        <taxon>Marasmiaceae</taxon>
        <taxon>Marasmius</taxon>
    </lineage>
</organism>
<gene>
    <name evidence="8" type="ORF">V5O48_006749</name>
</gene>
<feature type="transmembrane region" description="Helical" evidence="6">
    <location>
        <begin position="33"/>
        <end position="52"/>
    </location>
</feature>
<evidence type="ECO:0000259" key="7">
    <source>
        <dbReference type="PROSITE" id="PS50850"/>
    </source>
</evidence>
<dbReference type="PROSITE" id="PS50850">
    <property type="entry name" value="MFS"/>
    <property type="match status" value="1"/>
</dbReference>
<reference evidence="8 9" key="1">
    <citation type="submission" date="2024-02" db="EMBL/GenBank/DDBJ databases">
        <title>A draft genome for the cacao thread blight pathogen Marasmius crinis-equi.</title>
        <authorList>
            <person name="Cohen S.P."/>
            <person name="Baruah I.K."/>
            <person name="Amoako-Attah I."/>
            <person name="Bukari Y."/>
            <person name="Meinhardt L.W."/>
            <person name="Bailey B.A."/>
        </authorList>
    </citation>
    <scope>NUCLEOTIDE SEQUENCE [LARGE SCALE GENOMIC DNA]</scope>
    <source>
        <strain evidence="8 9">GH-76</strain>
    </source>
</reference>
<feature type="transmembrane region" description="Helical" evidence="6">
    <location>
        <begin position="202"/>
        <end position="226"/>
    </location>
</feature>
<evidence type="ECO:0000256" key="6">
    <source>
        <dbReference type="SAM" id="Phobius"/>
    </source>
</evidence>
<dbReference type="InterPro" id="IPR020846">
    <property type="entry name" value="MFS_dom"/>
</dbReference>
<keyword evidence="4 6" id="KW-1133">Transmembrane helix</keyword>
<feature type="transmembrane region" description="Helical" evidence="6">
    <location>
        <begin position="238"/>
        <end position="265"/>
    </location>
</feature>
<keyword evidence="2" id="KW-0813">Transport</keyword>
<evidence type="ECO:0000313" key="9">
    <source>
        <dbReference type="Proteomes" id="UP001465976"/>
    </source>
</evidence>
<evidence type="ECO:0000256" key="4">
    <source>
        <dbReference type="ARBA" id="ARBA00022989"/>
    </source>
</evidence>
<feature type="transmembrane region" description="Helical" evidence="6">
    <location>
        <begin position="6"/>
        <end position="26"/>
    </location>
</feature>
<dbReference type="SUPFAM" id="SSF103473">
    <property type="entry name" value="MFS general substrate transporter"/>
    <property type="match status" value="1"/>
</dbReference>
<comment type="caution">
    <text evidence="8">The sequence shown here is derived from an EMBL/GenBank/DDBJ whole genome shotgun (WGS) entry which is preliminary data.</text>
</comment>